<organism evidence="2 3">
    <name type="scientific">Pseudolactococcus chungangensis CAU 28 = DSM 22330</name>
    <dbReference type="NCBI Taxonomy" id="1122154"/>
    <lineage>
        <taxon>Bacteria</taxon>
        <taxon>Bacillati</taxon>
        <taxon>Bacillota</taxon>
        <taxon>Bacilli</taxon>
        <taxon>Lactobacillales</taxon>
        <taxon>Streptococcaceae</taxon>
        <taxon>Pseudolactococcus</taxon>
    </lineage>
</organism>
<proteinExistence type="predicted"/>
<dbReference type="EMBL" id="FPKS01000003">
    <property type="protein sequence ID" value="SFZ72892.1"/>
    <property type="molecule type" value="Genomic_DNA"/>
</dbReference>
<name>A0A1K2H863_9LACT</name>
<evidence type="ECO:0000313" key="4">
    <source>
        <dbReference type="Proteomes" id="UP000218979"/>
    </source>
</evidence>
<dbReference type="Proteomes" id="UP000218979">
    <property type="component" value="Unassembled WGS sequence"/>
</dbReference>
<dbReference type="STRING" id="1122154.SAMN02746068_00680"/>
<reference evidence="2 3" key="2">
    <citation type="submission" date="2016-11" db="EMBL/GenBank/DDBJ databases">
        <authorList>
            <person name="Jaros S."/>
            <person name="Januszkiewicz K."/>
            <person name="Wedrychowicz H."/>
        </authorList>
    </citation>
    <scope>NUCLEOTIDE SEQUENCE [LARGE SCALE GENOMIC DNA]</scope>
    <source>
        <strain evidence="2 3">DSM 22330</strain>
    </source>
</reference>
<dbReference type="PANTHER" id="PTHR30528:SF0">
    <property type="entry name" value="CYTOPLASMIC PROTEIN"/>
    <property type="match status" value="1"/>
</dbReference>
<dbReference type="OrthoDB" id="9787207at2"/>
<evidence type="ECO:0000313" key="1">
    <source>
        <dbReference type="EMBL" id="PCS03925.1"/>
    </source>
</evidence>
<dbReference type="PANTHER" id="PTHR30528">
    <property type="entry name" value="CYTOPLASMIC PROTEIN"/>
    <property type="match status" value="1"/>
</dbReference>
<keyword evidence="4" id="KW-1185">Reference proteome</keyword>
<evidence type="ECO:0000313" key="2">
    <source>
        <dbReference type="EMBL" id="SFZ72892.1"/>
    </source>
</evidence>
<protein>
    <recommendedName>
        <fullName evidence="5">Winged helix DNA-binding domain-containing protein</fullName>
    </recommendedName>
</protein>
<dbReference type="Pfam" id="PF06224">
    <property type="entry name" value="AlkZ-like"/>
    <property type="match status" value="1"/>
</dbReference>
<evidence type="ECO:0000313" key="3">
    <source>
        <dbReference type="Proteomes" id="UP000185655"/>
    </source>
</evidence>
<reference evidence="1 4" key="1">
    <citation type="submission" date="2014-12" db="EMBL/GenBank/DDBJ databases">
        <title>Draft genome sequences of 10 type strains of Lactococcus.</title>
        <authorList>
            <person name="Sun Z."/>
            <person name="Zhong Z."/>
            <person name="Liu W."/>
            <person name="Zhang W."/>
            <person name="Zhang H."/>
        </authorList>
    </citation>
    <scope>NUCLEOTIDE SEQUENCE [LARGE SCALE GENOMIC DNA]</scope>
    <source>
        <strain evidence="1 4">DSM 22330</strain>
    </source>
</reference>
<accession>A0A1K2H863</accession>
<dbReference type="EMBL" id="JXJT01000007">
    <property type="protein sequence ID" value="PCS03925.1"/>
    <property type="molecule type" value="Genomic_DNA"/>
</dbReference>
<dbReference type="RefSeq" id="WP_031365281.1">
    <property type="nucleotide sequence ID" value="NZ_FPKS01000003.1"/>
</dbReference>
<sequence length="389" mass="45545">MPETIFSKQDIRRYLIHHFGLDELDAYGDGKSGILSYIRKVTSLQQDPLNIVGTNIDIILASRFSDYSPDILADLLYQDEVLIEGFDKEACLFSRDEWGKFAFAREQQAAGNLKTLSYRDQETALFYLDEVTEILQQSSVPISSQDLNFGKLTDSSWGSSNLGNVVLYHLWCQGKAIIAERKERRKLYMHFEKAKGLENLPTFKLEIDFIDWFIYRRLSGLGVYWLRSGAGWLSRHTKERKAVISRFVAQGKVVKITVTDMKEALYLTIDNYQRLLAVKDMPINTERVRFIAPLDNIIWDRKFVKEIFDFEYIWEVYKPEKLRQYGYYVLPILLGDKLIARFEPDRDKTRQDTLQIKKIWFESEDYQTPEIAAMIAAEVQRYNCLLPRK</sequence>
<evidence type="ECO:0008006" key="5">
    <source>
        <dbReference type="Google" id="ProtNLM"/>
    </source>
</evidence>
<gene>
    <name evidence="1" type="ORF">RR45_GL001953</name>
    <name evidence="2" type="ORF">SAMN02746068_00680</name>
</gene>
<dbReference type="InterPro" id="IPR009351">
    <property type="entry name" value="AlkZ-like"/>
</dbReference>
<dbReference type="AlphaFoldDB" id="A0A1K2H863"/>
<dbReference type="Proteomes" id="UP000185655">
    <property type="component" value="Unassembled WGS sequence"/>
</dbReference>